<evidence type="ECO:0000256" key="1">
    <source>
        <dbReference type="SAM" id="MobiDB-lite"/>
    </source>
</evidence>
<organism evidence="3 4">
    <name type="scientific">Streptomyces caelestis</name>
    <dbReference type="NCBI Taxonomy" id="36816"/>
    <lineage>
        <taxon>Bacteria</taxon>
        <taxon>Bacillati</taxon>
        <taxon>Actinomycetota</taxon>
        <taxon>Actinomycetes</taxon>
        <taxon>Kitasatosporales</taxon>
        <taxon>Streptomycetaceae</taxon>
        <taxon>Streptomyces</taxon>
    </lineage>
</organism>
<evidence type="ECO:0000313" key="4">
    <source>
        <dbReference type="Proteomes" id="UP000590647"/>
    </source>
</evidence>
<proteinExistence type="predicted"/>
<accession>A0A7W9LRY6</accession>
<keyword evidence="2" id="KW-0812">Transmembrane</keyword>
<keyword evidence="2" id="KW-0472">Membrane</keyword>
<keyword evidence="2" id="KW-1133">Transmembrane helix</keyword>
<dbReference type="EMBL" id="JACHNE010000001">
    <property type="protein sequence ID" value="MBB5793871.1"/>
    <property type="molecule type" value="Genomic_DNA"/>
</dbReference>
<dbReference type="AlphaFoldDB" id="A0A7W9LRY6"/>
<protein>
    <submittedName>
        <fullName evidence="3">Uncharacterized protein</fullName>
    </submittedName>
</protein>
<keyword evidence="4" id="KW-1185">Reference proteome</keyword>
<dbReference type="Proteomes" id="UP000590647">
    <property type="component" value="Unassembled WGS sequence"/>
</dbReference>
<feature type="transmembrane region" description="Helical" evidence="2">
    <location>
        <begin position="101"/>
        <end position="125"/>
    </location>
</feature>
<evidence type="ECO:0000256" key="2">
    <source>
        <dbReference type="SAM" id="Phobius"/>
    </source>
</evidence>
<evidence type="ECO:0000313" key="3">
    <source>
        <dbReference type="EMBL" id="MBB5793871.1"/>
    </source>
</evidence>
<gene>
    <name evidence="3" type="ORF">HDA41_001835</name>
</gene>
<reference evidence="3 4" key="1">
    <citation type="submission" date="2020-08" db="EMBL/GenBank/DDBJ databases">
        <title>Sequencing the genomes of 1000 actinobacteria strains.</title>
        <authorList>
            <person name="Klenk H.-P."/>
        </authorList>
    </citation>
    <scope>NUCLEOTIDE SEQUENCE [LARGE SCALE GENOMIC DNA]</scope>
    <source>
        <strain evidence="3 4">DSM 40084</strain>
    </source>
</reference>
<feature type="region of interest" description="Disordered" evidence="1">
    <location>
        <begin position="135"/>
        <end position="200"/>
    </location>
</feature>
<comment type="caution">
    <text evidence="3">The sequence shown here is derived from an EMBL/GenBank/DDBJ whole genome shotgun (WGS) entry which is preliminary data.</text>
</comment>
<feature type="transmembrane region" description="Helical" evidence="2">
    <location>
        <begin position="50"/>
        <end position="71"/>
    </location>
</feature>
<name>A0A7W9LRY6_9ACTN</name>
<sequence>MRIAPLTGLVAVVLTLVGFLLLGDTPGYDAIGSAVRAFFEDHQARTGASLYLLELASVFFVFFAAHLARAVRDVPASGGRLRLATVRAAVSPLPRRPARAAVVLGVLVFIPWVSYFALPASYLWVAVASVPLSLRRQDGTPTGTAHRPGRRRPGPPGGEPSARQRTLQRPQEPAHRPPAPHRQPQPLLVQAGEGVPAPHGVAEVAQAVAYGRRVRQADQDERALCGLDHP</sequence>